<keyword evidence="1" id="KW-0238">DNA-binding</keyword>
<dbReference type="PANTHER" id="PTHR47658:SF2">
    <property type="entry name" value="HMG-BOX (HIGH MOBILITY GROUP) DNA-BINDING FAMILY PROTEIN"/>
    <property type="match status" value="1"/>
</dbReference>
<reference evidence="3 4" key="1">
    <citation type="journal article" date="2021" name="Comput. Struct. Biotechnol. J.">
        <title>De novo genome assembly of the potent medicinal plant Rehmannia glutinosa using nanopore technology.</title>
        <authorList>
            <person name="Ma L."/>
            <person name="Dong C."/>
            <person name="Song C."/>
            <person name="Wang X."/>
            <person name="Zheng X."/>
            <person name="Niu Y."/>
            <person name="Chen S."/>
            <person name="Feng W."/>
        </authorList>
    </citation>
    <scope>NUCLEOTIDE SEQUENCE [LARGE SCALE GENOMIC DNA]</scope>
    <source>
        <strain evidence="3">DH-2019</strain>
    </source>
</reference>
<name>A0ABR0XAA2_REHGL</name>
<feature type="DNA-binding region" description="HMG box" evidence="1">
    <location>
        <begin position="68"/>
        <end position="132"/>
    </location>
</feature>
<comment type="caution">
    <text evidence="3">The sequence shown here is derived from an EMBL/GenBank/DDBJ whole genome shotgun (WGS) entry which is preliminary data.</text>
</comment>
<dbReference type="EMBL" id="JABTTQ020000005">
    <property type="protein sequence ID" value="KAK6156056.1"/>
    <property type="molecule type" value="Genomic_DNA"/>
</dbReference>
<dbReference type="PANTHER" id="PTHR47658">
    <property type="entry name" value="HIGH MOBILITY GROUP B PROTEIN 12-RELATED"/>
    <property type="match status" value="1"/>
</dbReference>
<dbReference type="InterPro" id="IPR036910">
    <property type="entry name" value="HMG_box_dom_sf"/>
</dbReference>
<evidence type="ECO:0000259" key="2">
    <source>
        <dbReference type="PROSITE" id="PS50118"/>
    </source>
</evidence>
<feature type="domain" description="HMG box" evidence="2">
    <location>
        <begin position="68"/>
        <end position="132"/>
    </location>
</feature>
<dbReference type="SUPFAM" id="SSF47095">
    <property type="entry name" value="HMG-box"/>
    <property type="match status" value="1"/>
</dbReference>
<evidence type="ECO:0000313" key="3">
    <source>
        <dbReference type="EMBL" id="KAK6156056.1"/>
    </source>
</evidence>
<protein>
    <recommendedName>
        <fullName evidence="2">HMG box domain-containing protein</fullName>
    </recommendedName>
</protein>
<gene>
    <name evidence="3" type="ORF">DH2020_010304</name>
</gene>
<dbReference type="InterPro" id="IPR009071">
    <property type="entry name" value="HMG_box_dom"/>
</dbReference>
<proteinExistence type="predicted"/>
<dbReference type="PROSITE" id="PS50118">
    <property type="entry name" value="HMG_BOX_2"/>
    <property type="match status" value="1"/>
</dbReference>
<keyword evidence="4" id="KW-1185">Reference proteome</keyword>
<accession>A0ABR0XAA2</accession>
<evidence type="ECO:0000256" key="1">
    <source>
        <dbReference type="PROSITE-ProRule" id="PRU00267"/>
    </source>
</evidence>
<organism evidence="3 4">
    <name type="scientific">Rehmannia glutinosa</name>
    <name type="common">Chinese foxglove</name>
    <dbReference type="NCBI Taxonomy" id="99300"/>
    <lineage>
        <taxon>Eukaryota</taxon>
        <taxon>Viridiplantae</taxon>
        <taxon>Streptophyta</taxon>
        <taxon>Embryophyta</taxon>
        <taxon>Tracheophyta</taxon>
        <taxon>Spermatophyta</taxon>
        <taxon>Magnoliopsida</taxon>
        <taxon>eudicotyledons</taxon>
        <taxon>Gunneridae</taxon>
        <taxon>Pentapetalae</taxon>
        <taxon>asterids</taxon>
        <taxon>lamiids</taxon>
        <taxon>Lamiales</taxon>
        <taxon>Orobanchaceae</taxon>
        <taxon>Rehmannieae</taxon>
        <taxon>Rehmannia</taxon>
    </lineage>
</organism>
<evidence type="ECO:0000313" key="4">
    <source>
        <dbReference type="Proteomes" id="UP001318860"/>
    </source>
</evidence>
<dbReference type="Proteomes" id="UP001318860">
    <property type="component" value="Unassembled WGS sequence"/>
</dbReference>
<keyword evidence="1" id="KW-0539">Nucleus</keyword>
<dbReference type="Gene3D" id="1.10.30.10">
    <property type="entry name" value="High mobility group box domain"/>
    <property type="match status" value="1"/>
</dbReference>
<sequence length="212" mass="24808">MAYQSRARKRVHAIRRGPDGSAFQKCESCGVSVPIALYDMHECEIKENVRKKLKSEFENGSVKEQRIQDLPRSAFRFFMEEFTKTCNDGNEVEIDKKGIETWKTMTTEERRPFVLQANKVNSAYDKLLHKEEREMQWVDDEADSAEVGKYDKNYDFEDYESYYDSEGSDEFGLSLSDTVYDPEAVYALAFLPLLFMFSTSKSWDFNNTSFIW</sequence>